<organism evidence="3 4">
    <name type="scientific">Hominifimenecus microfluidus</name>
    <dbReference type="NCBI Taxonomy" id="2885348"/>
    <lineage>
        <taxon>Bacteria</taxon>
        <taxon>Bacillati</taxon>
        <taxon>Bacillota</taxon>
        <taxon>Clostridia</taxon>
        <taxon>Lachnospirales</taxon>
        <taxon>Lachnospiraceae</taxon>
        <taxon>Hominifimenecus</taxon>
    </lineage>
</organism>
<evidence type="ECO:0000313" key="4">
    <source>
        <dbReference type="Proteomes" id="UP001198182"/>
    </source>
</evidence>
<keyword evidence="2" id="KW-0812">Transmembrane</keyword>
<evidence type="ECO:0000256" key="1">
    <source>
        <dbReference type="SAM" id="MobiDB-lite"/>
    </source>
</evidence>
<keyword evidence="2" id="KW-0472">Membrane</keyword>
<reference evidence="3" key="1">
    <citation type="submission" date="2021-10" db="EMBL/GenBank/DDBJ databases">
        <title>Anaerobic single-cell dispensing facilitates the cultivation of human gut bacteria.</title>
        <authorList>
            <person name="Afrizal A."/>
        </authorList>
    </citation>
    <scope>NUCLEOTIDE SEQUENCE</scope>
    <source>
        <strain evidence="3">CLA-AA-H215</strain>
    </source>
</reference>
<dbReference type="Proteomes" id="UP001198182">
    <property type="component" value="Unassembled WGS sequence"/>
</dbReference>
<name>A0AAE3EBG3_9FIRM</name>
<accession>A0AAE3EBG3</accession>
<dbReference type="AlphaFoldDB" id="A0AAE3EBG3"/>
<dbReference type="Pfam" id="PF18975">
    <property type="entry name" value="DUF5711"/>
    <property type="match status" value="1"/>
</dbReference>
<keyword evidence="2" id="KW-1133">Transmembrane helix</keyword>
<evidence type="ECO:0000256" key="2">
    <source>
        <dbReference type="SAM" id="Phobius"/>
    </source>
</evidence>
<gene>
    <name evidence="3" type="ORF">LKD81_12435</name>
</gene>
<dbReference type="EMBL" id="JAJEQR010000039">
    <property type="protein sequence ID" value="MCC2231794.1"/>
    <property type="molecule type" value="Genomic_DNA"/>
</dbReference>
<dbReference type="RefSeq" id="WP_308454279.1">
    <property type="nucleotide sequence ID" value="NZ_JAJEQR010000039.1"/>
</dbReference>
<keyword evidence="4" id="KW-1185">Reference proteome</keyword>
<feature type="transmembrane region" description="Helical" evidence="2">
    <location>
        <begin position="65"/>
        <end position="82"/>
    </location>
</feature>
<protein>
    <submittedName>
        <fullName evidence="3">DUF5711 family protein</fullName>
    </submittedName>
</protein>
<feature type="compositionally biased region" description="Basic and acidic residues" evidence="1">
    <location>
        <begin position="20"/>
        <end position="31"/>
    </location>
</feature>
<feature type="compositionally biased region" description="Acidic residues" evidence="1">
    <location>
        <begin position="32"/>
        <end position="45"/>
    </location>
</feature>
<dbReference type="InterPro" id="IPR043765">
    <property type="entry name" value="DUF5711"/>
</dbReference>
<proteinExistence type="predicted"/>
<sequence>MSDKSEYMKEKNRSIFRKRVVSEDDPQKNPTEEIEDLDLAEDEGSTETAAAEDPALLKKQRIRKLLLIGGAFVAAMILFWAVRTWDTYRQYTSIEQVQEIESSSEGNHYEAFAGGMLRYSANGMALLDTSGRAVWDYGYSMKSPVMAVNGSYGIVGDRQAQTAVIFGTDGMLGTITTTMPILGLTISAHGVAALMLDDTDSSVIQFYDRTGLKLDITVKNVLTETTGYPMDLSLSPTGTGLILSMIYMDQGSMQSRITFLNFDVGKSSSDRVVGMFPYGETLFPQVEYLSDTRACAFGDSQIEFYSLQNEASPQLITSVPCDSQVQSVFAGNGKVGVVLNGENGQYQLRVYNSDGVLLMARDIPFAYTHAEFNGSYLAFYNSSECLLLNENGSVKYEGMLDGTVNQLFFINANTFLQFGGQTVREMKLR</sequence>
<feature type="region of interest" description="Disordered" evidence="1">
    <location>
        <begin position="18"/>
        <end position="51"/>
    </location>
</feature>
<evidence type="ECO:0000313" key="3">
    <source>
        <dbReference type="EMBL" id="MCC2231794.1"/>
    </source>
</evidence>
<dbReference type="SUPFAM" id="SSF101908">
    <property type="entry name" value="Putative isomerase YbhE"/>
    <property type="match status" value="1"/>
</dbReference>
<comment type="caution">
    <text evidence="3">The sequence shown here is derived from an EMBL/GenBank/DDBJ whole genome shotgun (WGS) entry which is preliminary data.</text>
</comment>